<dbReference type="InterPro" id="IPR023827">
    <property type="entry name" value="Peptidase_S8_Asp-AS"/>
</dbReference>
<dbReference type="PROSITE" id="PS51892">
    <property type="entry name" value="SUBTILASE"/>
    <property type="match status" value="1"/>
</dbReference>
<dbReference type="SUPFAM" id="SSF52743">
    <property type="entry name" value="Subtilisin-like"/>
    <property type="match status" value="2"/>
</dbReference>
<dbReference type="PROSITE" id="PS00136">
    <property type="entry name" value="SUBTILASE_ASP"/>
    <property type="match status" value="1"/>
</dbReference>
<proteinExistence type="inferred from homology"/>
<sequence>MKSLIEKRYSLSIKTTFPILLAYLISSCGVLGPKPSLLVISGDLSPKNSELTLEELSRWNQLDLIQDTIPGMSVDRAYKEIIRRKKGKPIIVAVLDSGIDLLHEDISNVLWKNKGEVPGNNEDDDNNGYIDDIHGYNFLGDAYYEQWEYARILRLGIGDENYQAKAKRKFDSEFEEAMQNIYQMQGMAGMINEADSAVRKELGKNTYTIEDLESLPYENEDLNQKAALLMQILSISDGLDELKGFIDDGVSYYSEQLKYNLNLEFDGRKVVGDDPYDLDDKGYGNGNPQSQLKDESHGTHVAGIIAAERGNKLGINGVANHVEIMGIRAVPDGDEYDKDIAWGIRYAVDNGAKIINASFGKSFSPNPEWVYDAIKYAESKDVLIVLAAGNDGLNLDDPENPNFPNDHKFQIGKKFVDNVITVGALTPFFGTDMIATYSNYGAKTVDIFAPGEQVYSTMPENEYEFQGGTSMAAPAVAGIAALIRSYYPGLSASQVKKIIMESGLAPKLKVSIGEEGMKELSLADLCISGKIANAYNAMLLAKQVHKGKVSM</sequence>
<dbReference type="CDD" id="cd07483">
    <property type="entry name" value="Peptidases_S8_Subtilisin_Novo-like"/>
    <property type="match status" value="1"/>
</dbReference>
<keyword evidence="4 5" id="KW-0720">Serine protease</keyword>
<dbReference type="PROSITE" id="PS51257">
    <property type="entry name" value="PROKAR_LIPOPROTEIN"/>
    <property type="match status" value="1"/>
</dbReference>
<dbReference type="EMBL" id="JBHUIV010000018">
    <property type="protein sequence ID" value="MFD2202445.1"/>
    <property type="molecule type" value="Genomic_DNA"/>
</dbReference>
<name>A0ABW5BD85_9BACT</name>
<dbReference type="RefSeq" id="WP_380803360.1">
    <property type="nucleotide sequence ID" value="NZ_JBHUIV010000018.1"/>
</dbReference>
<dbReference type="GO" id="GO:0016787">
    <property type="term" value="F:hydrolase activity"/>
    <property type="evidence" value="ECO:0007669"/>
    <property type="project" value="UniProtKB-KW"/>
</dbReference>
<accession>A0ABW5BD85</accession>
<dbReference type="InterPro" id="IPR051048">
    <property type="entry name" value="Peptidase_S8/S53_subtilisin"/>
</dbReference>
<dbReference type="InterPro" id="IPR015500">
    <property type="entry name" value="Peptidase_S8_subtilisin-rel"/>
</dbReference>
<dbReference type="PANTHER" id="PTHR43399">
    <property type="entry name" value="SUBTILISIN-RELATED"/>
    <property type="match status" value="1"/>
</dbReference>
<organism evidence="8 9">
    <name type="scientific">Shivajiella indica</name>
    <dbReference type="NCBI Taxonomy" id="872115"/>
    <lineage>
        <taxon>Bacteria</taxon>
        <taxon>Pseudomonadati</taxon>
        <taxon>Bacteroidota</taxon>
        <taxon>Cytophagia</taxon>
        <taxon>Cytophagales</taxon>
        <taxon>Cyclobacteriaceae</taxon>
        <taxon>Shivajiella</taxon>
    </lineage>
</organism>
<dbReference type="InterPro" id="IPR017308">
    <property type="entry name" value="Pept_S8_subtilisin_bacteroid"/>
</dbReference>
<keyword evidence="9" id="KW-1185">Reference proteome</keyword>
<feature type="active site" description="Charge relay system" evidence="5">
    <location>
        <position position="96"/>
    </location>
</feature>
<protein>
    <submittedName>
        <fullName evidence="8">S8 family peptidase</fullName>
        <ecNumber evidence="8">3.4.-.-</ecNumber>
    </submittedName>
</protein>
<evidence type="ECO:0000256" key="1">
    <source>
        <dbReference type="ARBA" id="ARBA00011073"/>
    </source>
</evidence>
<evidence type="ECO:0000313" key="8">
    <source>
        <dbReference type="EMBL" id="MFD2202445.1"/>
    </source>
</evidence>
<evidence type="ECO:0000256" key="4">
    <source>
        <dbReference type="ARBA" id="ARBA00022825"/>
    </source>
</evidence>
<dbReference type="PIRSF" id="PIRSF037892">
    <property type="entry name" value="Subtilisin_rel_SRU_0565"/>
    <property type="match status" value="1"/>
</dbReference>
<evidence type="ECO:0000256" key="5">
    <source>
        <dbReference type="PROSITE-ProRule" id="PRU01240"/>
    </source>
</evidence>
<evidence type="ECO:0000259" key="7">
    <source>
        <dbReference type="Pfam" id="PF00082"/>
    </source>
</evidence>
<dbReference type="PRINTS" id="PR00723">
    <property type="entry name" value="SUBTILISIN"/>
</dbReference>
<evidence type="ECO:0000256" key="2">
    <source>
        <dbReference type="ARBA" id="ARBA00022670"/>
    </source>
</evidence>
<dbReference type="PROSITE" id="PS00137">
    <property type="entry name" value="SUBTILASE_HIS"/>
    <property type="match status" value="1"/>
</dbReference>
<dbReference type="InterPro" id="IPR000209">
    <property type="entry name" value="Peptidase_S8/S53_dom"/>
</dbReference>
<reference evidence="9" key="1">
    <citation type="journal article" date="2019" name="Int. J. Syst. Evol. Microbiol.">
        <title>The Global Catalogue of Microorganisms (GCM) 10K type strain sequencing project: providing services to taxonomists for standard genome sequencing and annotation.</title>
        <authorList>
            <consortium name="The Broad Institute Genomics Platform"/>
            <consortium name="The Broad Institute Genome Sequencing Center for Infectious Disease"/>
            <person name="Wu L."/>
            <person name="Ma J."/>
        </authorList>
    </citation>
    <scope>NUCLEOTIDE SEQUENCE [LARGE SCALE GENOMIC DNA]</scope>
    <source>
        <strain evidence="9">KCTC 19812</strain>
    </source>
</reference>
<dbReference type="EC" id="3.4.-.-" evidence="8"/>
<dbReference type="Pfam" id="PF00082">
    <property type="entry name" value="Peptidase_S8"/>
    <property type="match status" value="1"/>
</dbReference>
<gene>
    <name evidence="8" type="ORF">ACFSKV_12795</name>
</gene>
<dbReference type="InterPro" id="IPR022398">
    <property type="entry name" value="Peptidase_S8_His-AS"/>
</dbReference>
<comment type="caution">
    <text evidence="8">The sequence shown here is derived from an EMBL/GenBank/DDBJ whole genome shotgun (WGS) entry which is preliminary data.</text>
</comment>
<dbReference type="InterPro" id="IPR034080">
    <property type="entry name" value="Protease_P7-like_dom"/>
</dbReference>
<dbReference type="Proteomes" id="UP001597414">
    <property type="component" value="Unassembled WGS sequence"/>
</dbReference>
<dbReference type="PANTHER" id="PTHR43399:SF4">
    <property type="entry name" value="CELL WALL-ASSOCIATED PROTEASE"/>
    <property type="match status" value="1"/>
</dbReference>
<evidence type="ECO:0000313" key="9">
    <source>
        <dbReference type="Proteomes" id="UP001597414"/>
    </source>
</evidence>
<dbReference type="InterPro" id="IPR036852">
    <property type="entry name" value="Peptidase_S8/S53_dom_sf"/>
</dbReference>
<keyword evidence="2 5" id="KW-0645">Protease</keyword>
<dbReference type="Gene3D" id="3.40.50.200">
    <property type="entry name" value="Peptidase S8/S53 domain"/>
    <property type="match status" value="2"/>
</dbReference>
<evidence type="ECO:0000256" key="6">
    <source>
        <dbReference type="RuleBase" id="RU003355"/>
    </source>
</evidence>
<feature type="active site" description="Charge relay system" evidence="5">
    <location>
        <position position="470"/>
    </location>
</feature>
<keyword evidence="3 5" id="KW-0378">Hydrolase</keyword>
<feature type="domain" description="Peptidase S8/S53" evidence="7">
    <location>
        <begin position="246"/>
        <end position="502"/>
    </location>
</feature>
<evidence type="ECO:0000256" key="3">
    <source>
        <dbReference type="ARBA" id="ARBA00022801"/>
    </source>
</evidence>
<comment type="similarity">
    <text evidence="1 5 6">Belongs to the peptidase S8 family.</text>
</comment>
<dbReference type="PROSITE" id="PS00138">
    <property type="entry name" value="SUBTILASE_SER"/>
    <property type="match status" value="1"/>
</dbReference>
<dbReference type="InterPro" id="IPR023828">
    <property type="entry name" value="Peptidase_S8_Ser-AS"/>
</dbReference>
<feature type="active site" description="Charge relay system" evidence="5">
    <location>
        <position position="297"/>
    </location>
</feature>